<keyword evidence="3" id="KW-1185">Reference proteome</keyword>
<dbReference type="Proteomes" id="UP000324222">
    <property type="component" value="Unassembled WGS sequence"/>
</dbReference>
<sequence>MLSLPRSSLTIITSHLSSQSSPLFIPPNSHHYLSHSPSQSSSLITTSHTH</sequence>
<dbReference type="AlphaFoldDB" id="A0A5B7K799"/>
<reference evidence="2 3" key="1">
    <citation type="submission" date="2019-05" db="EMBL/GenBank/DDBJ databases">
        <title>Another draft genome of Portunus trituberculatus and its Hox gene families provides insights of decapod evolution.</title>
        <authorList>
            <person name="Jeong J.-H."/>
            <person name="Song I."/>
            <person name="Kim S."/>
            <person name="Choi T."/>
            <person name="Kim D."/>
            <person name="Ryu S."/>
            <person name="Kim W."/>
        </authorList>
    </citation>
    <scope>NUCLEOTIDE SEQUENCE [LARGE SCALE GENOMIC DNA]</scope>
    <source>
        <tissue evidence="2">Muscle</tissue>
    </source>
</reference>
<proteinExistence type="predicted"/>
<dbReference type="EMBL" id="VSRR010125719">
    <property type="protein sequence ID" value="MPD01088.1"/>
    <property type="molecule type" value="Genomic_DNA"/>
</dbReference>
<name>A0A5B7K799_PORTR</name>
<accession>A0A5B7K799</accession>
<evidence type="ECO:0000313" key="3">
    <source>
        <dbReference type="Proteomes" id="UP000324222"/>
    </source>
</evidence>
<feature type="region of interest" description="Disordered" evidence="1">
    <location>
        <begin position="29"/>
        <end position="50"/>
    </location>
</feature>
<evidence type="ECO:0000256" key="1">
    <source>
        <dbReference type="SAM" id="MobiDB-lite"/>
    </source>
</evidence>
<organism evidence="2 3">
    <name type="scientific">Portunus trituberculatus</name>
    <name type="common">Swimming crab</name>
    <name type="synonym">Neptunus trituberculatus</name>
    <dbReference type="NCBI Taxonomy" id="210409"/>
    <lineage>
        <taxon>Eukaryota</taxon>
        <taxon>Metazoa</taxon>
        <taxon>Ecdysozoa</taxon>
        <taxon>Arthropoda</taxon>
        <taxon>Crustacea</taxon>
        <taxon>Multicrustacea</taxon>
        <taxon>Malacostraca</taxon>
        <taxon>Eumalacostraca</taxon>
        <taxon>Eucarida</taxon>
        <taxon>Decapoda</taxon>
        <taxon>Pleocyemata</taxon>
        <taxon>Brachyura</taxon>
        <taxon>Eubrachyura</taxon>
        <taxon>Portunoidea</taxon>
        <taxon>Portunidae</taxon>
        <taxon>Portuninae</taxon>
        <taxon>Portunus</taxon>
    </lineage>
</organism>
<evidence type="ECO:0000313" key="2">
    <source>
        <dbReference type="EMBL" id="MPD01088.1"/>
    </source>
</evidence>
<comment type="caution">
    <text evidence="2">The sequence shown here is derived from an EMBL/GenBank/DDBJ whole genome shotgun (WGS) entry which is preliminary data.</text>
</comment>
<gene>
    <name evidence="2" type="ORF">E2C01_096600</name>
</gene>
<protein>
    <submittedName>
        <fullName evidence="2">Uncharacterized protein</fullName>
    </submittedName>
</protein>